<gene>
    <name evidence="2" type="ORF">ACFOEK_06275</name>
</gene>
<evidence type="ECO:0000313" key="2">
    <source>
        <dbReference type="EMBL" id="MFC3150623.1"/>
    </source>
</evidence>
<dbReference type="RefSeq" id="WP_386717756.1">
    <property type="nucleotide sequence ID" value="NZ_JBHRSZ010000002.1"/>
</dbReference>
<organism evidence="2 3">
    <name type="scientific">Litoribrevibacter euphylliae</name>
    <dbReference type="NCBI Taxonomy" id="1834034"/>
    <lineage>
        <taxon>Bacteria</taxon>
        <taxon>Pseudomonadati</taxon>
        <taxon>Pseudomonadota</taxon>
        <taxon>Gammaproteobacteria</taxon>
        <taxon>Oceanospirillales</taxon>
        <taxon>Oceanospirillaceae</taxon>
        <taxon>Litoribrevibacter</taxon>
    </lineage>
</organism>
<evidence type="ECO:0000259" key="1">
    <source>
        <dbReference type="SMART" id="SM00860"/>
    </source>
</evidence>
<dbReference type="Proteomes" id="UP001595476">
    <property type="component" value="Unassembled WGS sequence"/>
</dbReference>
<accession>A0ABV7HDK4</accession>
<dbReference type="InterPro" id="IPR037883">
    <property type="entry name" value="Knr4/Smi1-like_sf"/>
</dbReference>
<dbReference type="Gene3D" id="3.40.1580.10">
    <property type="entry name" value="SMI1/KNR4-like"/>
    <property type="match status" value="1"/>
</dbReference>
<proteinExistence type="predicted"/>
<keyword evidence="3" id="KW-1185">Reference proteome</keyword>
<dbReference type="SMART" id="SM00860">
    <property type="entry name" value="SMI1_KNR4"/>
    <property type="match status" value="1"/>
</dbReference>
<sequence length="196" mass="22241">MMIVENQSHKAIFYGEAVSIPEQNPKLADMWFVQSEEKPDQSFLQSLEAESNIKLPQLFLEFISQCGGFYADINHSYPCAFDDMTKSLKLSFNVVDDDRTRRVTFTLFEGFDLPGSGGYHHETDILKRCFGLGDYEDALNGRDWKKLIPFASDNGDVLCLDYNAEGGPEIVYITYDGVGVYFAFSSFEQLLLALDY</sequence>
<comment type="caution">
    <text evidence="2">The sequence shown here is derived from an EMBL/GenBank/DDBJ whole genome shotgun (WGS) entry which is preliminary data.</text>
</comment>
<dbReference type="SUPFAM" id="SSF160631">
    <property type="entry name" value="SMI1/KNR4-like"/>
    <property type="match status" value="1"/>
</dbReference>
<name>A0ABV7HDK4_9GAMM</name>
<feature type="domain" description="Knr4/Smi1-like" evidence="1">
    <location>
        <begin position="38"/>
        <end position="193"/>
    </location>
</feature>
<dbReference type="EMBL" id="JBHRSZ010000002">
    <property type="protein sequence ID" value="MFC3150623.1"/>
    <property type="molecule type" value="Genomic_DNA"/>
</dbReference>
<dbReference type="InterPro" id="IPR018958">
    <property type="entry name" value="Knr4/Smi1-like_dom"/>
</dbReference>
<dbReference type="Pfam" id="PF09346">
    <property type="entry name" value="SMI1_KNR4"/>
    <property type="match status" value="1"/>
</dbReference>
<evidence type="ECO:0000313" key="3">
    <source>
        <dbReference type="Proteomes" id="UP001595476"/>
    </source>
</evidence>
<reference evidence="3" key="1">
    <citation type="journal article" date="2019" name="Int. J. Syst. Evol. Microbiol.">
        <title>The Global Catalogue of Microorganisms (GCM) 10K type strain sequencing project: providing services to taxonomists for standard genome sequencing and annotation.</title>
        <authorList>
            <consortium name="The Broad Institute Genomics Platform"/>
            <consortium name="The Broad Institute Genome Sequencing Center for Infectious Disease"/>
            <person name="Wu L."/>
            <person name="Ma J."/>
        </authorList>
    </citation>
    <scope>NUCLEOTIDE SEQUENCE [LARGE SCALE GENOMIC DNA]</scope>
    <source>
        <strain evidence="3">KCTC 52438</strain>
    </source>
</reference>
<protein>
    <submittedName>
        <fullName evidence="2">SMI1/KNR4 family protein</fullName>
    </submittedName>
</protein>